<gene>
    <name evidence="3" type="ORF">METD_I4429</name>
</gene>
<dbReference type="EMBL" id="FP103042">
    <property type="protein sequence ID" value="CAX26058.1"/>
    <property type="molecule type" value="Genomic_DNA"/>
</dbReference>
<feature type="compositionally biased region" description="Pro residues" evidence="1">
    <location>
        <begin position="76"/>
        <end position="86"/>
    </location>
</feature>
<dbReference type="GeneID" id="72991230"/>
<name>C7CFC4_METED</name>
<protein>
    <submittedName>
        <fullName evidence="3">Uncharacterized protein</fullName>
    </submittedName>
</protein>
<feature type="transmembrane region" description="Helical" evidence="2">
    <location>
        <begin position="37"/>
        <end position="61"/>
    </location>
</feature>
<evidence type="ECO:0000313" key="3">
    <source>
        <dbReference type="EMBL" id="CAX26058.1"/>
    </source>
</evidence>
<keyword evidence="2" id="KW-1133">Transmembrane helix</keyword>
<keyword evidence="2" id="KW-0812">Transmembrane</keyword>
<organism evidence="3 4">
    <name type="scientific">Methylorubrum extorquens (strain DSM 6343 / CIP 106787 / DM4)</name>
    <name type="common">Methylobacterium extorquens</name>
    <dbReference type="NCBI Taxonomy" id="661410"/>
    <lineage>
        <taxon>Bacteria</taxon>
        <taxon>Pseudomonadati</taxon>
        <taxon>Pseudomonadota</taxon>
        <taxon>Alphaproteobacteria</taxon>
        <taxon>Hyphomicrobiales</taxon>
        <taxon>Methylobacteriaceae</taxon>
        <taxon>Methylorubrum</taxon>
    </lineage>
</organism>
<dbReference type="RefSeq" id="WP_015823751.1">
    <property type="nucleotide sequence ID" value="NC_012988.1"/>
</dbReference>
<keyword evidence="2" id="KW-0472">Membrane</keyword>
<dbReference type="AlphaFoldDB" id="C7CFC4"/>
<evidence type="ECO:0000256" key="2">
    <source>
        <dbReference type="SAM" id="Phobius"/>
    </source>
</evidence>
<evidence type="ECO:0000313" key="4">
    <source>
        <dbReference type="Proteomes" id="UP000008070"/>
    </source>
</evidence>
<reference evidence="4" key="1">
    <citation type="journal article" date="2009" name="PLoS ONE">
        <title>Methylobacterium genome sequences: a reference blueprint to investigate microbial metabolism of C1 compounds from natural and industrial sources.</title>
        <authorList>
            <person name="Vuilleumier S."/>
            <person name="Chistoserdova L."/>
            <person name="Lee M.-C."/>
            <person name="Bringel F."/>
            <person name="Lajus A."/>
            <person name="Zhou Y."/>
            <person name="Gourion B."/>
            <person name="Barbe V."/>
            <person name="Chang J."/>
            <person name="Cruveiller S."/>
            <person name="Dossat C."/>
            <person name="Gillett W."/>
            <person name="Gruffaz C."/>
            <person name="Haugen E."/>
            <person name="Hourcade E."/>
            <person name="Levy R."/>
            <person name="Mangenot S."/>
            <person name="Muller E."/>
            <person name="Nadalig T."/>
            <person name="Pagni M."/>
            <person name="Penny C."/>
            <person name="Peyraud R."/>
            <person name="Robinson D.G."/>
            <person name="Roche D."/>
            <person name="Rouy Z."/>
            <person name="Saenampechek C."/>
            <person name="Salvignol G."/>
            <person name="Vallenet D."/>
            <person name="Wu Z."/>
            <person name="Marx C.J."/>
            <person name="Vorholt J.A."/>
            <person name="Olson M.V."/>
            <person name="Kaul R."/>
            <person name="Weissenbach J."/>
            <person name="Medigue C."/>
            <person name="Lidstrom M.E."/>
        </authorList>
    </citation>
    <scope>NUCLEOTIDE SEQUENCE [LARGE SCALE GENOMIC DNA]</scope>
    <source>
        <strain evidence="4">DSM 6343 / CIP 106787 / DM4</strain>
    </source>
</reference>
<sequence length="103" mass="11566">MTRRDYVRNVWLLENRAWLAVACVVIGILTGPEVTGAWAQVLVWIGAAMAWSAFLTLLRAVTWTPWTDINRGYEPPRMPEMPPGDEPLPSNVTRPGAWWGGHP</sequence>
<proteinExistence type="predicted"/>
<dbReference type="HOGENOM" id="CLU_2409886_0_0_5"/>
<feature type="transmembrane region" description="Helical" evidence="2">
    <location>
        <begin position="12"/>
        <end position="31"/>
    </location>
</feature>
<dbReference type="Proteomes" id="UP000008070">
    <property type="component" value="Chromosome"/>
</dbReference>
<feature type="region of interest" description="Disordered" evidence="1">
    <location>
        <begin position="74"/>
        <end position="103"/>
    </location>
</feature>
<accession>C7CFC4</accession>
<evidence type="ECO:0000256" key="1">
    <source>
        <dbReference type="SAM" id="MobiDB-lite"/>
    </source>
</evidence>
<dbReference type="KEGG" id="mdi:METDI4429"/>